<comment type="caution">
    <text evidence="3">The sequence shown here is derived from an EMBL/GenBank/DDBJ whole genome shotgun (WGS) entry which is preliminary data.</text>
</comment>
<dbReference type="RefSeq" id="WP_160353785.1">
    <property type="nucleotide sequence ID" value="NZ_SDWJ01000002.1"/>
</dbReference>
<name>A0A6I4LY36_9SPHN</name>
<keyword evidence="2" id="KW-0472">Membrane</keyword>
<feature type="region of interest" description="Disordered" evidence="1">
    <location>
        <begin position="80"/>
        <end position="103"/>
    </location>
</feature>
<keyword evidence="2" id="KW-0812">Transmembrane</keyword>
<organism evidence="3 4">
    <name type="scientific">Sphingorhabdus profundilacus</name>
    <dbReference type="NCBI Taxonomy" id="2509718"/>
    <lineage>
        <taxon>Bacteria</taxon>
        <taxon>Pseudomonadati</taxon>
        <taxon>Pseudomonadota</taxon>
        <taxon>Alphaproteobacteria</taxon>
        <taxon>Sphingomonadales</taxon>
        <taxon>Sphingomonadaceae</taxon>
        <taxon>Sphingorhabdus</taxon>
    </lineage>
</organism>
<gene>
    <name evidence="3" type="ORF">EUU23_08775</name>
</gene>
<dbReference type="EMBL" id="SDWJ01000002">
    <property type="protein sequence ID" value="MVZ97799.1"/>
    <property type="molecule type" value="Genomic_DNA"/>
</dbReference>
<dbReference type="OrthoDB" id="7596120at2"/>
<protein>
    <submittedName>
        <fullName evidence="3">Uncharacterized protein</fullName>
    </submittedName>
</protein>
<evidence type="ECO:0000256" key="2">
    <source>
        <dbReference type="SAM" id="Phobius"/>
    </source>
</evidence>
<dbReference type="AlphaFoldDB" id="A0A6I4LY36"/>
<evidence type="ECO:0000256" key="1">
    <source>
        <dbReference type="SAM" id="MobiDB-lite"/>
    </source>
</evidence>
<proteinExistence type="predicted"/>
<dbReference type="Proteomes" id="UP000471147">
    <property type="component" value="Unassembled WGS sequence"/>
</dbReference>
<evidence type="ECO:0000313" key="4">
    <source>
        <dbReference type="Proteomes" id="UP000471147"/>
    </source>
</evidence>
<accession>A0A6I4LY36</accession>
<keyword evidence="4" id="KW-1185">Reference proteome</keyword>
<keyword evidence="2" id="KW-1133">Transmembrane helix</keyword>
<evidence type="ECO:0000313" key="3">
    <source>
        <dbReference type="EMBL" id="MVZ97799.1"/>
    </source>
</evidence>
<reference evidence="3 4" key="1">
    <citation type="submission" date="2019-01" db="EMBL/GenBank/DDBJ databases">
        <title>Sphingorhabdus lacus sp.nov., isolated from an oligotrophic freshwater lake.</title>
        <authorList>
            <person name="Park M."/>
        </authorList>
    </citation>
    <scope>NUCLEOTIDE SEQUENCE [LARGE SCALE GENOMIC DNA]</scope>
    <source>
        <strain evidence="3 4">IMCC26285</strain>
    </source>
</reference>
<feature type="transmembrane region" description="Helical" evidence="2">
    <location>
        <begin position="7"/>
        <end position="29"/>
    </location>
</feature>
<sequence length="103" mass="10845">MDHSSRNIVSFIATITVAALILMGAHFYAESKAPPTVASKEAPVAKHLPENATPATAEDLADAAFDFAEEEDAPIVDSQINLEKPETITGEPSIAIQAANQAE</sequence>